<comment type="subcellular location">
    <subcellularLocation>
        <location evidence="1">Cytoplasm</location>
    </subcellularLocation>
</comment>
<reference evidence="18 19" key="1">
    <citation type="submission" date="2018-04" db="EMBL/GenBank/DDBJ databases">
        <title>Genomic Encyclopedia of Type Strains, Phase IV (KMG-IV): sequencing the most valuable type-strain genomes for metagenomic binning, comparative biology and taxonomic classification.</title>
        <authorList>
            <person name="Goeker M."/>
        </authorList>
    </citation>
    <scope>NUCLEOTIDE SEQUENCE [LARGE SCALE GENOMIC DNA]</scope>
    <source>
        <strain evidence="18 19">DSM 104150</strain>
    </source>
</reference>
<evidence type="ECO:0000256" key="9">
    <source>
        <dbReference type="ARBA" id="ARBA00022795"/>
    </source>
</evidence>
<evidence type="ECO:0000256" key="1">
    <source>
        <dbReference type="ARBA" id="ARBA00004496"/>
    </source>
</evidence>
<evidence type="ECO:0000259" key="17">
    <source>
        <dbReference type="SMART" id="SM00382"/>
    </source>
</evidence>
<dbReference type="InterPro" id="IPR005714">
    <property type="entry name" value="ATPase_T3SS_FliI/YscN"/>
</dbReference>
<feature type="domain" description="AAA+ ATPase" evidence="17">
    <location>
        <begin position="168"/>
        <end position="352"/>
    </location>
</feature>
<dbReference type="SMART" id="SM00382">
    <property type="entry name" value="AAA"/>
    <property type="match status" value="1"/>
</dbReference>
<dbReference type="PROSITE" id="PS00152">
    <property type="entry name" value="ATPASE_ALPHA_BETA"/>
    <property type="match status" value="1"/>
</dbReference>
<dbReference type="GO" id="GO:0030254">
    <property type="term" value="P:protein secretion by the type III secretion system"/>
    <property type="evidence" value="ECO:0007669"/>
    <property type="project" value="InterPro"/>
</dbReference>
<dbReference type="NCBIfam" id="TIGR03496">
    <property type="entry name" value="FliI_clade1"/>
    <property type="match status" value="1"/>
</dbReference>
<dbReference type="RefSeq" id="WP_110265828.1">
    <property type="nucleotide sequence ID" value="NZ_CAKZQT010000026.1"/>
</dbReference>
<proteinExistence type="inferred from homology"/>
<dbReference type="InterPro" id="IPR003593">
    <property type="entry name" value="AAA+_ATPase"/>
</dbReference>
<dbReference type="GO" id="GO:0071973">
    <property type="term" value="P:bacterial-type flagellum-dependent cell motility"/>
    <property type="evidence" value="ECO:0007669"/>
    <property type="project" value="InterPro"/>
</dbReference>
<dbReference type="NCBIfam" id="TIGR01026">
    <property type="entry name" value="fliI_yscN"/>
    <property type="match status" value="1"/>
</dbReference>
<keyword evidence="12" id="KW-1278">Translocase</keyword>
<keyword evidence="14" id="KW-1006">Bacterial flagellum protein export</keyword>
<dbReference type="GO" id="GO:0008564">
    <property type="term" value="F:protein-exporting ATPase activity"/>
    <property type="evidence" value="ECO:0007669"/>
    <property type="project" value="UniProtKB-EC"/>
</dbReference>
<comment type="similarity">
    <text evidence="2">Belongs to the ATPase alpha/beta chains family.</text>
</comment>
<keyword evidence="7" id="KW-0547">Nucleotide-binding</keyword>
<keyword evidence="8" id="KW-0375">Hydrogen ion transport</keyword>
<dbReference type="InterPro" id="IPR000194">
    <property type="entry name" value="ATPase_F1/V1/A1_a/bsu_nucl-bd"/>
</dbReference>
<keyword evidence="10" id="KW-0067">ATP-binding</keyword>
<evidence type="ECO:0000256" key="10">
    <source>
        <dbReference type="ARBA" id="ARBA00022840"/>
    </source>
</evidence>
<keyword evidence="19" id="KW-1185">Reference proteome</keyword>
<dbReference type="Pfam" id="PF18269">
    <property type="entry name" value="T3SS_ATPase_C"/>
    <property type="match status" value="1"/>
</dbReference>
<dbReference type="EC" id="7.1.2.2" evidence="3"/>
<keyword evidence="13" id="KW-0406">Ion transport</keyword>
<dbReference type="GO" id="GO:0030257">
    <property type="term" value="C:type III protein secretion system complex"/>
    <property type="evidence" value="ECO:0007669"/>
    <property type="project" value="InterPro"/>
</dbReference>
<evidence type="ECO:0000256" key="13">
    <source>
        <dbReference type="ARBA" id="ARBA00023065"/>
    </source>
</evidence>
<keyword evidence="6" id="KW-0963">Cytoplasm</keyword>
<dbReference type="CDD" id="cd01136">
    <property type="entry name" value="ATPase_flagellum-secretory_path_III"/>
    <property type="match status" value="1"/>
</dbReference>
<evidence type="ECO:0000256" key="15">
    <source>
        <dbReference type="ARBA" id="ARBA00023310"/>
    </source>
</evidence>
<dbReference type="FunFam" id="3.40.50.12240:FF:000002">
    <property type="entry name" value="Flagellum-specific ATP synthase FliI"/>
    <property type="match status" value="1"/>
</dbReference>
<dbReference type="PANTHER" id="PTHR15184:SF81">
    <property type="entry name" value="FLAGELLUM-SPECIFIC ATP SYNTHASE"/>
    <property type="match status" value="1"/>
</dbReference>
<dbReference type="InterPro" id="IPR027417">
    <property type="entry name" value="P-loop_NTPase"/>
</dbReference>
<evidence type="ECO:0000256" key="8">
    <source>
        <dbReference type="ARBA" id="ARBA00022781"/>
    </source>
</evidence>
<dbReference type="GO" id="GO:0005524">
    <property type="term" value="F:ATP binding"/>
    <property type="evidence" value="ECO:0007669"/>
    <property type="project" value="UniProtKB-KW"/>
</dbReference>
<comment type="caution">
    <text evidence="18">The sequence shown here is derived from an EMBL/GenBank/DDBJ whole genome shotgun (WGS) entry which is preliminary data.</text>
</comment>
<keyword evidence="9" id="KW-1005">Bacterial flagellum biogenesis</keyword>
<dbReference type="OrthoDB" id="9148544at2"/>
<dbReference type="CDD" id="cd18114">
    <property type="entry name" value="ATP-synt_flagellum-secretory_path_III_C"/>
    <property type="match status" value="1"/>
</dbReference>
<dbReference type="Gene3D" id="3.40.50.12240">
    <property type="match status" value="1"/>
</dbReference>
<dbReference type="GO" id="GO:0044780">
    <property type="term" value="P:bacterial-type flagellum assembly"/>
    <property type="evidence" value="ECO:0007669"/>
    <property type="project" value="InterPro"/>
</dbReference>
<dbReference type="CDD" id="cd18117">
    <property type="entry name" value="ATP-synt_flagellum-secretory_path_III_N"/>
    <property type="match status" value="1"/>
</dbReference>
<dbReference type="InterPro" id="IPR020005">
    <property type="entry name" value="FliI_clade1"/>
</dbReference>
<accession>A0A318EA97</accession>
<dbReference type="PANTHER" id="PTHR15184">
    <property type="entry name" value="ATP SYNTHASE"/>
    <property type="match status" value="1"/>
</dbReference>
<sequence>MSTWAEGSNLRLAARLGQQTARIATLPSVQVEGQLRRVVGLTLEAVGCQLPLGARARIAQADGGSVEAEVVGFSGDRIYLMPSGDMQGLMPHARVVPAAGRLEIGVGDALLGRVLDAEARPIDGRGRLACDGHARLHGLPLNPLERAPIAQPLDVGVRAINALLSVGRGQRLGLFAGTGVGKSTLLGMMTRYTAADVVVVGLVGERGREVRDFLDHALGAEGLRRSVVVATPADRSPLLRLRAAYTATAIAEHFRDRGRHVLLLMDSLTRFAQAQREIGLAVGEPPTTRGYPPSVFARLPGLVERAGNGRAGGGSITAFYTVLTEGDDPNDPIADAARGVLDGHIVLSRTIAESGLYPAIDIEASISRVMDAVVPAAHVQRARQLRTLVSAYQRNRDLINIGAYQKGADPRVDAAVSRWPQIEEFLRQSVERSASFADSARALTALLTPPTGERP</sequence>
<name>A0A318EA97_9GAMM</name>
<dbReference type="InterPro" id="IPR040627">
    <property type="entry name" value="T3SS_ATPase_C"/>
</dbReference>
<dbReference type="GO" id="GO:0046933">
    <property type="term" value="F:proton-transporting ATP synthase activity, rotational mechanism"/>
    <property type="evidence" value="ECO:0007669"/>
    <property type="project" value="TreeGrafter"/>
</dbReference>
<evidence type="ECO:0000256" key="14">
    <source>
        <dbReference type="ARBA" id="ARBA00023225"/>
    </source>
</evidence>
<organism evidence="18 19">
    <name type="scientific">Sinimarinibacterium flocculans</name>
    <dbReference type="NCBI Taxonomy" id="985250"/>
    <lineage>
        <taxon>Bacteria</taxon>
        <taxon>Pseudomonadati</taxon>
        <taxon>Pseudomonadota</taxon>
        <taxon>Gammaproteobacteria</taxon>
        <taxon>Nevskiales</taxon>
        <taxon>Nevskiaceae</taxon>
        <taxon>Sinimarinibacterium</taxon>
    </lineage>
</organism>
<dbReference type="SUPFAM" id="SSF52540">
    <property type="entry name" value="P-loop containing nucleoside triphosphate hydrolases"/>
    <property type="match status" value="1"/>
</dbReference>
<keyword evidence="11" id="KW-0653">Protein transport</keyword>
<evidence type="ECO:0000256" key="12">
    <source>
        <dbReference type="ARBA" id="ARBA00022967"/>
    </source>
</evidence>
<evidence type="ECO:0000256" key="16">
    <source>
        <dbReference type="ARBA" id="ARBA00034006"/>
    </source>
</evidence>
<dbReference type="GO" id="GO:0005737">
    <property type="term" value="C:cytoplasm"/>
    <property type="evidence" value="ECO:0007669"/>
    <property type="project" value="UniProtKB-SubCell"/>
</dbReference>
<dbReference type="Proteomes" id="UP000248330">
    <property type="component" value="Unassembled WGS sequence"/>
</dbReference>
<keyword evidence="5" id="KW-0813">Transport</keyword>
<evidence type="ECO:0000256" key="6">
    <source>
        <dbReference type="ARBA" id="ARBA00022490"/>
    </source>
</evidence>
<gene>
    <name evidence="18" type="ORF">C8D93_10824</name>
</gene>
<comment type="catalytic activity">
    <reaction evidence="16">
        <text>ATP + H2O + cellular proteinSide 1 = ADP + phosphate + cellular proteinSide 2.</text>
        <dbReference type="EC" id="7.4.2.8"/>
    </reaction>
</comment>
<evidence type="ECO:0000313" key="18">
    <source>
        <dbReference type="EMBL" id="PXV66052.1"/>
    </source>
</evidence>
<dbReference type="AlphaFoldDB" id="A0A318EA97"/>
<evidence type="ECO:0000313" key="19">
    <source>
        <dbReference type="Proteomes" id="UP000248330"/>
    </source>
</evidence>
<evidence type="ECO:0000256" key="5">
    <source>
        <dbReference type="ARBA" id="ARBA00022448"/>
    </source>
</evidence>
<dbReference type="InterPro" id="IPR020003">
    <property type="entry name" value="ATPase_a/bsu_AS"/>
</dbReference>
<evidence type="ECO:0000256" key="3">
    <source>
        <dbReference type="ARBA" id="ARBA00012473"/>
    </source>
</evidence>
<protein>
    <recommendedName>
        <fullName evidence="4">Flagellum-specific ATP synthase</fullName>
        <ecNumber evidence="3">7.1.2.2</ecNumber>
    </recommendedName>
</protein>
<dbReference type="GO" id="GO:0016887">
    <property type="term" value="F:ATP hydrolysis activity"/>
    <property type="evidence" value="ECO:0007669"/>
    <property type="project" value="InterPro"/>
</dbReference>
<keyword evidence="15" id="KW-0066">ATP synthesis</keyword>
<dbReference type="EMBL" id="QICN01000008">
    <property type="protein sequence ID" value="PXV66052.1"/>
    <property type="molecule type" value="Genomic_DNA"/>
</dbReference>
<evidence type="ECO:0000256" key="11">
    <source>
        <dbReference type="ARBA" id="ARBA00022927"/>
    </source>
</evidence>
<evidence type="ECO:0000256" key="2">
    <source>
        <dbReference type="ARBA" id="ARBA00008936"/>
    </source>
</evidence>
<dbReference type="Pfam" id="PF00006">
    <property type="entry name" value="ATP-synt_ab"/>
    <property type="match status" value="1"/>
</dbReference>
<evidence type="ECO:0000256" key="4">
    <source>
        <dbReference type="ARBA" id="ARBA00020580"/>
    </source>
</evidence>
<evidence type="ECO:0000256" key="7">
    <source>
        <dbReference type="ARBA" id="ARBA00022741"/>
    </source>
</evidence>
<dbReference type="InterPro" id="IPR050053">
    <property type="entry name" value="ATPase_alpha/beta_chains"/>
</dbReference>